<feature type="compositionally biased region" description="Low complexity" evidence="4">
    <location>
        <begin position="108"/>
        <end position="118"/>
    </location>
</feature>
<keyword evidence="2 3" id="KW-0539">Nucleus</keyword>
<sequence length="216" mass="24374">MSATGSTISKIVADVKKYMEQLKKEKKIGHALRRLNRIDMTIEVLKETLVGKEVRKLLSNHPEHGQFARALVKKWMALFEATAPAESRKRPAEDMTADDSKAKKPRLTPSTTSISTPIQKPVSPPAEPVKPDNEELFEIQRKHTQSRVYSGKQTALDVVNENVPALPTISSMMRGPSKCDYFVVSSVLPFRRDSSPDKPAPMMAKTIKMMQNRYRR</sequence>
<evidence type="ECO:0000256" key="2">
    <source>
        <dbReference type="ARBA" id="ARBA00023242"/>
    </source>
</evidence>
<organism evidence="6 7">
    <name type="scientific">Panagrellus redivivus</name>
    <name type="common">Microworm</name>
    <dbReference type="NCBI Taxonomy" id="6233"/>
    <lineage>
        <taxon>Eukaryota</taxon>
        <taxon>Metazoa</taxon>
        <taxon>Ecdysozoa</taxon>
        <taxon>Nematoda</taxon>
        <taxon>Chromadorea</taxon>
        <taxon>Rhabditida</taxon>
        <taxon>Tylenchina</taxon>
        <taxon>Panagrolaimomorpha</taxon>
        <taxon>Panagrolaimoidea</taxon>
        <taxon>Panagrolaimidae</taxon>
        <taxon>Panagrellus</taxon>
    </lineage>
</organism>
<dbReference type="SUPFAM" id="SSF47676">
    <property type="entry name" value="Conserved domain common to transcription factors TFIIS, elongin A, CRSP70"/>
    <property type="match status" value="1"/>
</dbReference>
<dbReference type="Gene3D" id="1.20.930.10">
    <property type="entry name" value="Conserved domain common to transcription factors TFIIS, elongin A, CRSP70"/>
    <property type="match status" value="1"/>
</dbReference>
<comment type="subcellular location">
    <subcellularLocation>
        <location evidence="1 3">Nucleus</location>
    </subcellularLocation>
</comment>
<dbReference type="PANTHER" id="PTHR15141:SF76">
    <property type="entry name" value="TRANSCRIPTION ELONGATION FACTOR B POLYPEPTIDE 3"/>
    <property type="match status" value="1"/>
</dbReference>
<evidence type="ECO:0000313" key="7">
    <source>
        <dbReference type="WBParaSite" id="Pan_g714.t1"/>
    </source>
</evidence>
<dbReference type="Proteomes" id="UP000492821">
    <property type="component" value="Unassembled WGS sequence"/>
</dbReference>
<dbReference type="SMART" id="SM00509">
    <property type="entry name" value="TFS2N"/>
    <property type="match status" value="1"/>
</dbReference>
<evidence type="ECO:0000259" key="5">
    <source>
        <dbReference type="PROSITE" id="PS51319"/>
    </source>
</evidence>
<keyword evidence="6" id="KW-1185">Reference proteome</keyword>
<protein>
    <submittedName>
        <fullName evidence="7">TFIIS N-terminal domain-containing protein</fullName>
    </submittedName>
</protein>
<dbReference type="PANTHER" id="PTHR15141">
    <property type="entry name" value="TRANSCRIPTION ELONGATION FACTOR B POLYPEPTIDE 3"/>
    <property type="match status" value="1"/>
</dbReference>
<evidence type="ECO:0000256" key="3">
    <source>
        <dbReference type="PROSITE-ProRule" id="PRU00649"/>
    </source>
</evidence>
<dbReference type="InterPro" id="IPR035441">
    <property type="entry name" value="TFIIS/LEDGF_dom_sf"/>
</dbReference>
<name>A0A7E4W3S3_PANRE</name>
<dbReference type="GO" id="GO:0005634">
    <property type="term" value="C:nucleus"/>
    <property type="evidence" value="ECO:0007669"/>
    <property type="project" value="UniProtKB-SubCell"/>
</dbReference>
<feature type="domain" description="TFIIS N-terminal" evidence="5">
    <location>
        <begin position="10"/>
        <end position="82"/>
    </location>
</feature>
<dbReference type="InterPro" id="IPR051870">
    <property type="entry name" value="Elongin-A_domain"/>
</dbReference>
<dbReference type="Pfam" id="PF08711">
    <property type="entry name" value="Med26"/>
    <property type="match status" value="1"/>
</dbReference>
<evidence type="ECO:0000313" key="6">
    <source>
        <dbReference type="Proteomes" id="UP000492821"/>
    </source>
</evidence>
<dbReference type="WBParaSite" id="Pan_g714.t1">
    <property type="protein sequence ID" value="Pan_g714.t1"/>
    <property type="gene ID" value="Pan_g714"/>
</dbReference>
<evidence type="ECO:0000256" key="1">
    <source>
        <dbReference type="ARBA" id="ARBA00004123"/>
    </source>
</evidence>
<dbReference type="InterPro" id="IPR017923">
    <property type="entry name" value="TFIIS_N"/>
</dbReference>
<dbReference type="InterPro" id="IPR003617">
    <property type="entry name" value="TFIIS/CRSP70_N_sub"/>
</dbReference>
<dbReference type="AlphaFoldDB" id="A0A7E4W3S3"/>
<accession>A0A7E4W3S3</accession>
<evidence type="ECO:0000256" key="4">
    <source>
        <dbReference type="SAM" id="MobiDB-lite"/>
    </source>
</evidence>
<proteinExistence type="predicted"/>
<reference evidence="6" key="1">
    <citation type="journal article" date="2013" name="Genetics">
        <title>The draft genome and transcriptome of Panagrellus redivivus are shaped by the harsh demands of a free-living lifestyle.</title>
        <authorList>
            <person name="Srinivasan J."/>
            <person name="Dillman A.R."/>
            <person name="Macchietto M.G."/>
            <person name="Heikkinen L."/>
            <person name="Lakso M."/>
            <person name="Fracchia K.M."/>
            <person name="Antoshechkin I."/>
            <person name="Mortazavi A."/>
            <person name="Wong G."/>
            <person name="Sternberg P.W."/>
        </authorList>
    </citation>
    <scope>NUCLEOTIDE SEQUENCE [LARGE SCALE GENOMIC DNA]</scope>
    <source>
        <strain evidence="6">MT8872</strain>
    </source>
</reference>
<feature type="region of interest" description="Disordered" evidence="4">
    <location>
        <begin position="84"/>
        <end position="129"/>
    </location>
</feature>
<reference evidence="7" key="2">
    <citation type="submission" date="2020-10" db="UniProtKB">
        <authorList>
            <consortium name="WormBaseParasite"/>
        </authorList>
    </citation>
    <scope>IDENTIFICATION</scope>
</reference>
<feature type="compositionally biased region" description="Basic and acidic residues" evidence="4">
    <location>
        <begin position="86"/>
        <end position="102"/>
    </location>
</feature>
<dbReference type="PROSITE" id="PS51319">
    <property type="entry name" value="TFIIS_N"/>
    <property type="match status" value="1"/>
</dbReference>